<protein>
    <recommendedName>
        <fullName evidence="4">Phosphoglycerate kinase</fullName>
    </recommendedName>
</protein>
<dbReference type="InterPro" id="IPR004158">
    <property type="entry name" value="DUF247_pln"/>
</dbReference>
<keyword evidence="1" id="KW-1133">Transmembrane helix</keyword>
<accession>A0AAV2C9Z1</accession>
<dbReference type="Pfam" id="PF03140">
    <property type="entry name" value="DUF247"/>
    <property type="match status" value="1"/>
</dbReference>
<dbReference type="AlphaFoldDB" id="A0AAV2C9Z1"/>
<dbReference type="PANTHER" id="PTHR31170:SF25">
    <property type="entry name" value="BNAA09G04570D PROTEIN"/>
    <property type="match status" value="1"/>
</dbReference>
<evidence type="ECO:0000313" key="3">
    <source>
        <dbReference type="Proteomes" id="UP001497516"/>
    </source>
</evidence>
<sequence>MASPYSIIINPKFSEKDWIVQMEHNLELDLDAVVAQTPLCIYHVPESLRISKRDAYTPQFLALGPYHHWKPELYQAETHKLAAAKRAQREFHLPSDFRDFVAGISRLVPGIRACYDRHLQMTDQALAWIIAVDALFLLHLIYTDFHYDNSNPLFFNYPSSSRKSLLRDAVMLENQIPNFVLVEILTNFSDSGSRGLLGSVSIDFCKKVSPLGLSDPDPEDVKGRHLLDLLYHLILHHNNKPPAAKQGTAEVSEEFQANGNGNGNGNVATIGDFPKTDAGPGFFTRVLGFYSAWLRRITEEETAGLIPTATQLRNAGVKFGIAKQGIRSISFNKETKTLTLPAFNWKPDCDVVMRNLVAYEAVARPENSPVLCRYADLMNSICRTAEDVKLLQQEELIIISGGGGSDAVLEVFGGGRGMGTTAIGGGGKRTVLDGGIEAVNEFYAGNRKLEVWKLGARLGKRVWEVATFLAALFLLLFFFFHVVIDIFRYPPGSPGNVTAAAAGVAKMLFPSSSLAPPAPSALAASL</sequence>
<dbReference type="EMBL" id="OZ034813">
    <property type="protein sequence ID" value="CAL1352961.1"/>
    <property type="molecule type" value="Genomic_DNA"/>
</dbReference>
<keyword evidence="1" id="KW-0812">Transmembrane</keyword>
<reference evidence="2 3" key="1">
    <citation type="submission" date="2024-04" db="EMBL/GenBank/DDBJ databases">
        <authorList>
            <person name="Fracassetti M."/>
        </authorList>
    </citation>
    <scope>NUCLEOTIDE SEQUENCE [LARGE SCALE GENOMIC DNA]</scope>
</reference>
<dbReference type="Proteomes" id="UP001497516">
    <property type="component" value="Chromosome 1"/>
</dbReference>
<keyword evidence="1" id="KW-0472">Membrane</keyword>
<feature type="transmembrane region" description="Helical" evidence="1">
    <location>
        <begin position="462"/>
        <end position="484"/>
    </location>
</feature>
<evidence type="ECO:0000256" key="1">
    <source>
        <dbReference type="SAM" id="Phobius"/>
    </source>
</evidence>
<evidence type="ECO:0000313" key="2">
    <source>
        <dbReference type="EMBL" id="CAL1352961.1"/>
    </source>
</evidence>
<evidence type="ECO:0008006" key="4">
    <source>
        <dbReference type="Google" id="ProtNLM"/>
    </source>
</evidence>
<gene>
    <name evidence="2" type="ORF">LTRI10_LOCUS892</name>
</gene>
<proteinExistence type="predicted"/>
<keyword evidence="3" id="KW-1185">Reference proteome</keyword>
<name>A0AAV2C9Z1_9ROSI</name>
<organism evidence="2 3">
    <name type="scientific">Linum trigynum</name>
    <dbReference type="NCBI Taxonomy" id="586398"/>
    <lineage>
        <taxon>Eukaryota</taxon>
        <taxon>Viridiplantae</taxon>
        <taxon>Streptophyta</taxon>
        <taxon>Embryophyta</taxon>
        <taxon>Tracheophyta</taxon>
        <taxon>Spermatophyta</taxon>
        <taxon>Magnoliopsida</taxon>
        <taxon>eudicotyledons</taxon>
        <taxon>Gunneridae</taxon>
        <taxon>Pentapetalae</taxon>
        <taxon>rosids</taxon>
        <taxon>fabids</taxon>
        <taxon>Malpighiales</taxon>
        <taxon>Linaceae</taxon>
        <taxon>Linum</taxon>
    </lineage>
</organism>
<dbReference type="PANTHER" id="PTHR31170">
    <property type="entry name" value="BNAC04G53230D PROTEIN"/>
    <property type="match status" value="1"/>
</dbReference>